<reference evidence="1 2" key="1">
    <citation type="submission" date="2020-05" db="EMBL/GenBank/DDBJ databases">
        <title>Complete genome sequence of of a novel Thermoleptolyngbya strain isolated from hot springs of Ganzi, Sichuan China.</title>
        <authorList>
            <person name="Tang J."/>
            <person name="Daroch M."/>
            <person name="Li L."/>
            <person name="Waleron K."/>
            <person name="Waleron M."/>
            <person name="Waleron M."/>
        </authorList>
    </citation>
    <scope>NUCLEOTIDE SEQUENCE [LARGE SCALE GENOMIC DNA]</scope>
    <source>
        <strain evidence="1 2">PKUAC-SCTA183</strain>
    </source>
</reference>
<name>A0A6M8BFP6_9CYAN</name>
<dbReference type="KEGG" id="theu:HPC62_13485"/>
<keyword evidence="2" id="KW-1185">Reference proteome</keyword>
<dbReference type="Proteomes" id="UP000505210">
    <property type="component" value="Chromosome"/>
</dbReference>
<dbReference type="AlphaFoldDB" id="A0A6M8BFP6"/>
<proteinExistence type="predicted"/>
<accession>A0A6M8BFP6</accession>
<dbReference type="EMBL" id="CP053661">
    <property type="protein sequence ID" value="QKD83070.1"/>
    <property type="molecule type" value="Genomic_DNA"/>
</dbReference>
<evidence type="ECO:0000313" key="2">
    <source>
        <dbReference type="Proteomes" id="UP000505210"/>
    </source>
</evidence>
<gene>
    <name evidence="1" type="ORF">HPC62_13485</name>
</gene>
<dbReference type="RefSeq" id="WP_172356466.1">
    <property type="nucleotide sequence ID" value="NZ_CP053661.1"/>
</dbReference>
<sequence>MRLINGRELGASSTRAMQAEGAGAIWDWLGWDCLGWDCLGWDCLGWDCLGWDFPDWARPSLSSNSPTKDRRLACQTKVLGSLRLGSLRMKFTVKDDGGWRAIALYVQIQTQRKCGLGAILGSRSCC</sequence>
<protein>
    <submittedName>
        <fullName evidence="1">Uncharacterized protein</fullName>
    </submittedName>
</protein>
<evidence type="ECO:0000313" key="1">
    <source>
        <dbReference type="EMBL" id="QKD83070.1"/>
    </source>
</evidence>
<organism evidence="1 2">
    <name type="scientific">Thermoleptolyngbya sichuanensis A183</name>
    <dbReference type="NCBI Taxonomy" id="2737172"/>
    <lineage>
        <taxon>Bacteria</taxon>
        <taxon>Bacillati</taxon>
        <taxon>Cyanobacteriota</taxon>
        <taxon>Cyanophyceae</taxon>
        <taxon>Oculatellales</taxon>
        <taxon>Oculatellaceae</taxon>
        <taxon>Thermoleptolyngbya</taxon>
        <taxon>Thermoleptolyngbya sichuanensis</taxon>
    </lineage>
</organism>